<name>A0A4P6XN36_9ASCO</name>
<dbReference type="EMBL" id="CP034457">
    <property type="protein sequence ID" value="QBM87054.1"/>
    <property type="molecule type" value="Genomic_DNA"/>
</dbReference>
<reference evidence="3" key="1">
    <citation type="submission" date="2019-03" db="EMBL/GenBank/DDBJ databases">
        <title>Snf2 controls pulcherriminic acid biosynthesis and connects pigmentation and antifungal activity of the yeast Metschnikowia pulcherrima.</title>
        <authorList>
            <person name="Gore-Lloyd D."/>
            <person name="Sumann I."/>
            <person name="Brachmann A.O."/>
            <person name="Schneeberger K."/>
            <person name="Ortiz-Merino R.A."/>
            <person name="Moreno-Beltran M."/>
            <person name="Schlaefli M."/>
            <person name="Kirner P."/>
            <person name="Santos Kron A."/>
            <person name="Wolfe K.H."/>
            <person name="Piel J."/>
            <person name="Ahrens C.H."/>
            <person name="Henk D."/>
            <person name="Freimoser F.M."/>
        </authorList>
    </citation>
    <scope>NUCLEOTIDE SEQUENCE [LARGE SCALE GENOMIC DNA]</scope>
    <source>
        <strain evidence="3">APC 1.2</strain>
    </source>
</reference>
<keyword evidence="3" id="KW-1185">Reference proteome</keyword>
<dbReference type="Proteomes" id="UP000292447">
    <property type="component" value="Chromosome II"/>
</dbReference>
<evidence type="ECO:0000256" key="1">
    <source>
        <dbReference type="SAM" id="MobiDB-lite"/>
    </source>
</evidence>
<evidence type="ECO:0000313" key="3">
    <source>
        <dbReference type="Proteomes" id="UP000292447"/>
    </source>
</evidence>
<feature type="region of interest" description="Disordered" evidence="1">
    <location>
        <begin position="55"/>
        <end position="74"/>
    </location>
</feature>
<proteinExistence type="predicted"/>
<gene>
    <name evidence="2" type="ORF">METSCH_B02500</name>
</gene>
<sequence length="220" mass="25254">MTSSLPRMLQEGLRAQKGQFRHIANSLIRPQRTRGPTFFDDPHHVPLQYGVDKVQESAQGSAQHHDQLGGASATERRPLRDLSSFLAMATLAYFALDNYQGRVKAEKLNQETTAINVKTLQMQQQNFLNAQKQRDLRILKERLDVSKRCFKMAMHIAILKKQLQDLGVDPKEIAEVSEEFDKHVKVSNSAQNLTGNVIWLTDETEYKGLMPDYREYDRKN</sequence>
<evidence type="ECO:0000313" key="2">
    <source>
        <dbReference type="EMBL" id="QBM87054.1"/>
    </source>
</evidence>
<protein>
    <submittedName>
        <fullName evidence="2">Uncharacterized protein</fullName>
    </submittedName>
</protein>
<accession>A0A4P6XN36</accession>
<dbReference type="AlphaFoldDB" id="A0A4P6XN36"/>
<organism evidence="2 3">
    <name type="scientific">Metschnikowia aff. pulcherrima</name>
    <dbReference type="NCBI Taxonomy" id="2163413"/>
    <lineage>
        <taxon>Eukaryota</taxon>
        <taxon>Fungi</taxon>
        <taxon>Dikarya</taxon>
        <taxon>Ascomycota</taxon>
        <taxon>Saccharomycotina</taxon>
        <taxon>Pichiomycetes</taxon>
        <taxon>Metschnikowiaceae</taxon>
        <taxon>Metschnikowia</taxon>
    </lineage>
</organism>